<protein>
    <submittedName>
        <fullName evidence="4">Lamin tail domain-containing protein</fullName>
    </submittedName>
</protein>
<reference evidence="4 5" key="1">
    <citation type="submission" date="2020-10" db="EMBL/GenBank/DDBJ databases">
        <title>Nocardioides sp. isolated from sludge.</title>
        <authorList>
            <person name="Zhang X."/>
        </authorList>
    </citation>
    <scope>NUCLEOTIDE SEQUENCE [LARGE SCALE GENOMIC DNA]</scope>
    <source>
        <strain evidence="4 5">Y6</strain>
    </source>
</reference>
<dbReference type="RefSeq" id="WP_193638517.1">
    <property type="nucleotide sequence ID" value="NZ_JADCSA010000010.1"/>
</dbReference>
<name>A0ABR9RUF6_9ACTN</name>
<keyword evidence="5" id="KW-1185">Reference proteome</keyword>
<dbReference type="SUPFAM" id="SSF50952">
    <property type="entry name" value="Soluble quinoprotein glucose dehydrogenase"/>
    <property type="match status" value="1"/>
</dbReference>
<dbReference type="InterPro" id="IPR001322">
    <property type="entry name" value="Lamin_tail_dom"/>
</dbReference>
<evidence type="ECO:0000313" key="5">
    <source>
        <dbReference type="Proteomes" id="UP000756387"/>
    </source>
</evidence>
<feature type="domain" description="LTD" evidence="3">
    <location>
        <begin position="165"/>
        <end position="272"/>
    </location>
</feature>
<dbReference type="Proteomes" id="UP000756387">
    <property type="component" value="Unassembled WGS sequence"/>
</dbReference>
<dbReference type="SUPFAM" id="SSF74853">
    <property type="entry name" value="Lamin A/C globular tail domain"/>
    <property type="match status" value="4"/>
</dbReference>
<feature type="region of interest" description="Disordered" evidence="1">
    <location>
        <begin position="862"/>
        <end position="954"/>
    </location>
</feature>
<evidence type="ECO:0000313" key="4">
    <source>
        <dbReference type="EMBL" id="MBE7325184.1"/>
    </source>
</evidence>
<organism evidence="4 5">
    <name type="scientific">Nocardioides malaquae</name>
    <dbReference type="NCBI Taxonomy" id="2773426"/>
    <lineage>
        <taxon>Bacteria</taxon>
        <taxon>Bacillati</taxon>
        <taxon>Actinomycetota</taxon>
        <taxon>Actinomycetes</taxon>
        <taxon>Propionibacteriales</taxon>
        <taxon>Nocardioidaceae</taxon>
        <taxon>Nocardioides</taxon>
    </lineage>
</organism>
<evidence type="ECO:0000256" key="1">
    <source>
        <dbReference type="SAM" id="MobiDB-lite"/>
    </source>
</evidence>
<accession>A0ABR9RUF6</accession>
<dbReference type="Pfam" id="PF00932">
    <property type="entry name" value="LTD"/>
    <property type="match status" value="3"/>
</dbReference>
<feature type="domain" description="LTD" evidence="3">
    <location>
        <begin position="31"/>
        <end position="137"/>
    </location>
</feature>
<feature type="chain" id="PRO_5046935122" evidence="2">
    <location>
        <begin position="31"/>
        <end position="1133"/>
    </location>
</feature>
<dbReference type="InterPro" id="IPR027372">
    <property type="entry name" value="Phytase-like_dom"/>
</dbReference>
<proteinExistence type="predicted"/>
<dbReference type="PANTHER" id="PTHR48184">
    <property type="entry name" value="RICIN B-TYPE LECTIN DOMAIN-CONTAINING PROTEIN"/>
    <property type="match status" value="1"/>
</dbReference>
<dbReference type="Pfam" id="PF13449">
    <property type="entry name" value="Phytase-like"/>
    <property type="match status" value="1"/>
</dbReference>
<dbReference type="Gene3D" id="2.60.40.1260">
    <property type="entry name" value="Lamin Tail domain"/>
    <property type="match status" value="2"/>
</dbReference>
<evidence type="ECO:0000259" key="3">
    <source>
        <dbReference type="PROSITE" id="PS51841"/>
    </source>
</evidence>
<gene>
    <name evidence="4" type="ORF">IEQ44_11005</name>
</gene>
<dbReference type="EMBL" id="JADCSA010000010">
    <property type="protein sequence ID" value="MBE7325184.1"/>
    <property type="molecule type" value="Genomic_DNA"/>
</dbReference>
<dbReference type="InterPro" id="IPR011041">
    <property type="entry name" value="Quinoprot_gluc/sorb_DH_b-prop"/>
</dbReference>
<evidence type="ECO:0000256" key="2">
    <source>
        <dbReference type="SAM" id="SignalP"/>
    </source>
</evidence>
<keyword evidence="2" id="KW-0732">Signal</keyword>
<dbReference type="InterPro" id="IPR036415">
    <property type="entry name" value="Lamin_tail_dom_sf"/>
</dbReference>
<feature type="domain" description="LTD" evidence="3">
    <location>
        <begin position="422"/>
        <end position="536"/>
    </location>
</feature>
<dbReference type="PROSITE" id="PS51841">
    <property type="entry name" value="LTD"/>
    <property type="match status" value="4"/>
</dbReference>
<feature type="signal peptide" evidence="2">
    <location>
        <begin position="1"/>
        <end position="30"/>
    </location>
</feature>
<dbReference type="PANTHER" id="PTHR48184:SF3">
    <property type="entry name" value="SCP DOMAIN-CONTAINING PROTEIN"/>
    <property type="match status" value="1"/>
</dbReference>
<feature type="domain" description="LTD" evidence="3">
    <location>
        <begin position="292"/>
        <end position="398"/>
    </location>
</feature>
<comment type="caution">
    <text evidence="4">The sequence shown here is derived from an EMBL/GenBank/DDBJ whole genome shotgun (WGS) entry which is preliminary data.</text>
</comment>
<sequence length="1133" mass="115706">MRRLHRALPALVAGAVAASGAAALPAPATAAPTAAAASVATELRINEVYSAGDDFVELVNTGTAPVDLTDLRFVDGDPDHAPVPFATAGAVLAPGAFVTFATDAINGGNGYGLGKGDSATILTADGVTVIDTVTWPAGEHATPSYGRCADGTGAFVMNLSATPGAANDCPSPYAGIVVNELRSSDAAGGADFVEVTNTGTTAVDASGLTFVDGDPTHAPLPFAAPGTTLAPGAFLSFDTEDLDGGQGYGLGKGDSATLLDGTEVVDTVTIPAGEHATPSLGRCPDGVGGFVTTISATPGAANDCPATPGADAIRINEVNSDPEDWFELTNTGASAVDVSGWRYSDSTTSSTHPIAAGTVVPAGGFLRIASAVGLGKGDAVHLYLADGVTEVDATTWPAGEHATSWGRLPDGTGTFGVTSPTPGAANGASVPAFETKVVVNEVSNVAGKVELLNTGAAAEDLSGWQLVDATGDVAFTVPAGTTLAAGGFYVADPVVGLGSVDAIAIRHPDGGRVPGHAWSEDGMESYSRCDAFGTVSYVETPTATWGAANACPTLQAQAWLGPSEIRTVDAVDAFTDLDANDEGDVSGVTFDPADPSVLWAVMNKGRLFKMRQVGERYETFPEWDGGIPVRFTDGGGELDAEGVTVGPDGAVYLTSERDNARAKKISDNRVARFDVSGVTAATTELVATHEWDVNAQVPTGTNLGLEGITYVPDSFLVESGWTVDGRAYGAGDHATPGLFVTAVEGTGNLHFFSLAAGQVPVEVKVEASGFPYAMDVAFDADRDVLWALCDDTCGGVHHVLTVQDGDFAVTSSYARPGGMPNLNNEGMAIAPWSTAVDGRVEVIWADDGDTDGHSLRAGHLTLPAVEGPEPTPVPEPTPTPEPTETPAPTPTPTPTETPAPTPTPTPTETPTPAPTPVPTPTASPTPTPGPTPTPAPSPTPAPTPETKVDSRVSASPVRVAYGRAAKVAVRVTPAASGTVQLRRGAQVVATGTVASGVATLRIPARSFRPSVTQLDLAYSGDATTQASTGTVRLTVRKAGARIAKVVVAKKKAGGAKATRVVRVKVRSTTGVPVTGRVTIRIGAKTYRAQVTKGVSKVKVKAPKKKRRTTTIVVRYRGSKTVATAKVVKRVRLR</sequence>
<feature type="compositionally biased region" description="Pro residues" evidence="1">
    <location>
        <begin position="869"/>
        <end position="943"/>
    </location>
</feature>